<evidence type="ECO:0000313" key="2">
    <source>
        <dbReference type="EMBL" id="KAL3427671.1"/>
    </source>
</evidence>
<feature type="region of interest" description="Disordered" evidence="1">
    <location>
        <begin position="209"/>
        <end position="230"/>
    </location>
</feature>
<proteinExistence type="predicted"/>
<reference evidence="2 3" key="1">
    <citation type="submission" date="2024-06" db="EMBL/GenBank/DDBJ databases">
        <title>Complete genome of Phlyctema vagabunda strain 19-DSS-EL-015.</title>
        <authorList>
            <person name="Fiorenzani C."/>
        </authorList>
    </citation>
    <scope>NUCLEOTIDE SEQUENCE [LARGE SCALE GENOMIC DNA]</scope>
    <source>
        <strain evidence="2 3">19-DSS-EL-015</strain>
    </source>
</reference>
<feature type="compositionally biased region" description="Acidic residues" evidence="1">
    <location>
        <begin position="272"/>
        <end position="282"/>
    </location>
</feature>
<organism evidence="2 3">
    <name type="scientific">Phlyctema vagabunda</name>
    <dbReference type="NCBI Taxonomy" id="108571"/>
    <lineage>
        <taxon>Eukaryota</taxon>
        <taxon>Fungi</taxon>
        <taxon>Dikarya</taxon>
        <taxon>Ascomycota</taxon>
        <taxon>Pezizomycotina</taxon>
        <taxon>Leotiomycetes</taxon>
        <taxon>Helotiales</taxon>
        <taxon>Dermateaceae</taxon>
        <taxon>Phlyctema</taxon>
    </lineage>
</organism>
<sequence>MWPFTQESSSSYTPRYIISPYQGVSYPRPPIRKTLLKSYLVPVSMPLCLPATAATPGQASALRGEYIMPTADQGGHAAGSTRESTPQVPRYWRQAHQADVSGGVYENSIYNDTGTHHSTTSSHSSRGLSSDTGDESSDLVLPPAPIIRPVRRSASCSDIPSLTLPSPLSPAALSPYTFHQSLQDIGPGAGYEYVSPRWQVAAAAAGVSAEHDGSSQHQVSGKGKQVEQPATIGLGIQADMMGRCEDWMGRPFDASSFGSYHSSGLGRGTSGETEEEAEDEPGREDWTRRPSDGSPFGSSYDSSDLEPSCSDEIQDSDDNGDDEDEEDWVLLDRQMELLQTQRDGLSELMESVGRLRSGLWNRIARKARARANV</sequence>
<feature type="compositionally biased region" description="Low complexity" evidence="1">
    <location>
        <begin position="116"/>
        <end position="131"/>
    </location>
</feature>
<feature type="region of interest" description="Disordered" evidence="1">
    <location>
        <begin position="105"/>
        <end position="143"/>
    </location>
</feature>
<gene>
    <name evidence="2" type="ORF">PVAG01_01180</name>
</gene>
<evidence type="ECO:0000313" key="3">
    <source>
        <dbReference type="Proteomes" id="UP001629113"/>
    </source>
</evidence>
<accession>A0ABR4PXR8</accession>
<feature type="compositionally biased region" description="Acidic residues" evidence="1">
    <location>
        <begin position="312"/>
        <end position="327"/>
    </location>
</feature>
<name>A0ABR4PXR8_9HELO</name>
<comment type="caution">
    <text evidence="2">The sequence shown here is derived from an EMBL/GenBank/DDBJ whole genome shotgun (WGS) entry which is preliminary data.</text>
</comment>
<keyword evidence="3" id="KW-1185">Reference proteome</keyword>
<feature type="region of interest" description="Disordered" evidence="1">
    <location>
        <begin position="259"/>
        <end position="327"/>
    </location>
</feature>
<dbReference type="Proteomes" id="UP001629113">
    <property type="component" value="Unassembled WGS sequence"/>
</dbReference>
<protein>
    <submittedName>
        <fullName evidence="2">Uncharacterized protein</fullName>
    </submittedName>
</protein>
<evidence type="ECO:0000256" key="1">
    <source>
        <dbReference type="SAM" id="MobiDB-lite"/>
    </source>
</evidence>
<dbReference type="EMBL" id="JBFCZG010000001">
    <property type="protein sequence ID" value="KAL3427671.1"/>
    <property type="molecule type" value="Genomic_DNA"/>
</dbReference>